<proteinExistence type="predicted"/>
<evidence type="ECO:0000313" key="2">
    <source>
        <dbReference type="Proteomes" id="UP001304300"/>
    </source>
</evidence>
<dbReference type="EMBL" id="CP136920">
    <property type="protein sequence ID" value="WOO40604.1"/>
    <property type="molecule type" value="Genomic_DNA"/>
</dbReference>
<organism evidence="1 2">
    <name type="scientific">Rubellicoccus peritrichatus</name>
    <dbReference type="NCBI Taxonomy" id="3080537"/>
    <lineage>
        <taxon>Bacteria</taxon>
        <taxon>Pseudomonadati</taxon>
        <taxon>Verrucomicrobiota</taxon>
        <taxon>Opitutia</taxon>
        <taxon>Puniceicoccales</taxon>
        <taxon>Cerasicoccaceae</taxon>
        <taxon>Rubellicoccus</taxon>
    </lineage>
</organism>
<name>A0AAQ3L6T0_9BACT</name>
<keyword evidence="2" id="KW-1185">Reference proteome</keyword>
<evidence type="ECO:0000313" key="1">
    <source>
        <dbReference type="EMBL" id="WOO40604.1"/>
    </source>
</evidence>
<reference evidence="1 2" key="1">
    <citation type="submission" date="2023-10" db="EMBL/GenBank/DDBJ databases">
        <title>Rubellicoccus peritrichatus gen. nov., sp. nov., isolated from an algae of coral reef tank.</title>
        <authorList>
            <person name="Luo J."/>
        </authorList>
    </citation>
    <scope>NUCLEOTIDE SEQUENCE [LARGE SCALE GENOMIC DNA]</scope>
    <source>
        <strain evidence="1 2">CR14</strain>
    </source>
</reference>
<accession>A0AAQ3L6T0</accession>
<gene>
    <name evidence="1" type="ORF">RZN69_18435</name>
</gene>
<dbReference type="AlphaFoldDB" id="A0AAQ3L6T0"/>
<dbReference type="RefSeq" id="WP_317832720.1">
    <property type="nucleotide sequence ID" value="NZ_CP136920.1"/>
</dbReference>
<protein>
    <submittedName>
        <fullName evidence="1">Uncharacterized protein</fullName>
    </submittedName>
</protein>
<dbReference type="Proteomes" id="UP001304300">
    <property type="component" value="Chromosome"/>
</dbReference>
<dbReference type="KEGG" id="puo:RZN69_18435"/>
<sequence length="64" mass="7393">MRRRIGDAADRRKIKRLLKKNNPDWKQTRLAVLKMVFSTDNPVSLIAESYGVGCDDSESLQRML</sequence>